<name>A0A1I6TG07_9RHOB</name>
<evidence type="ECO:0000313" key="2">
    <source>
        <dbReference type="EMBL" id="SFS87967.1"/>
    </source>
</evidence>
<protein>
    <recommendedName>
        <fullName evidence="1">N-acetyltransferase domain-containing protein</fullName>
    </recommendedName>
</protein>
<dbReference type="PROSITE" id="PS51186">
    <property type="entry name" value="GNAT"/>
    <property type="match status" value="1"/>
</dbReference>
<dbReference type="RefSeq" id="WP_092425395.1">
    <property type="nucleotide sequence ID" value="NZ_FNCL01000006.1"/>
</dbReference>
<proteinExistence type="predicted"/>
<dbReference type="Gene3D" id="3.40.630.30">
    <property type="match status" value="1"/>
</dbReference>
<dbReference type="EMBL" id="FOZW01000006">
    <property type="protein sequence ID" value="SFS87967.1"/>
    <property type="molecule type" value="Genomic_DNA"/>
</dbReference>
<reference evidence="3" key="1">
    <citation type="submission" date="2016-10" db="EMBL/GenBank/DDBJ databases">
        <authorList>
            <person name="Varghese N."/>
            <person name="Submissions S."/>
        </authorList>
    </citation>
    <scope>NUCLEOTIDE SEQUENCE [LARGE SCALE GENOMIC DNA]</scope>
    <source>
        <strain evidence="3">DSM 26894</strain>
    </source>
</reference>
<dbReference type="Proteomes" id="UP000199392">
    <property type="component" value="Unassembled WGS sequence"/>
</dbReference>
<organism evidence="2 3">
    <name type="scientific">Alloyangia pacifica</name>
    <dbReference type="NCBI Taxonomy" id="311180"/>
    <lineage>
        <taxon>Bacteria</taxon>
        <taxon>Pseudomonadati</taxon>
        <taxon>Pseudomonadota</taxon>
        <taxon>Alphaproteobacteria</taxon>
        <taxon>Rhodobacterales</taxon>
        <taxon>Roseobacteraceae</taxon>
        <taxon>Alloyangia</taxon>
    </lineage>
</organism>
<dbReference type="STRING" id="311180.SAMN04488050_10636"/>
<dbReference type="GO" id="GO:0016747">
    <property type="term" value="F:acyltransferase activity, transferring groups other than amino-acyl groups"/>
    <property type="evidence" value="ECO:0007669"/>
    <property type="project" value="InterPro"/>
</dbReference>
<evidence type="ECO:0000313" key="3">
    <source>
        <dbReference type="Proteomes" id="UP000199392"/>
    </source>
</evidence>
<dbReference type="InterPro" id="IPR000182">
    <property type="entry name" value="GNAT_dom"/>
</dbReference>
<dbReference type="CDD" id="cd04301">
    <property type="entry name" value="NAT_SF"/>
    <property type="match status" value="1"/>
</dbReference>
<dbReference type="OrthoDB" id="187903at2"/>
<dbReference type="InterPro" id="IPR016181">
    <property type="entry name" value="Acyl_CoA_acyltransferase"/>
</dbReference>
<dbReference type="AlphaFoldDB" id="A0A1I6TG07"/>
<evidence type="ECO:0000259" key="1">
    <source>
        <dbReference type="PROSITE" id="PS51186"/>
    </source>
</evidence>
<dbReference type="Pfam" id="PF00583">
    <property type="entry name" value="Acetyltransf_1"/>
    <property type="match status" value="1"/>
</dbReference>
<keyword evidence="3" id="KW-1185">Reference proteome</keyword>
<gene>
    <name evidence="2" type="ORF">SAMN04488050_10636</name>
</gene>
<accession>A0A1I6TG07</accession>
<sequence length="202" mass="22566">MTKVTEVRVLTGAALDAALDDVARLRIAVFRDWPYLYDGDLGYERSYLESYRTSAGAVLVGAFDGARLVGAATGTPMEDHAEDFAAAFAATGLALPDIFYCAESVLLPEARGQGIGHRFFDLREQHARQLGRRYSSFCAVQRPADHPLRPEGYAPLDPFWRKRGYAPLDGAIARFRWRDVGQADQTDHSLQFWLRDLDRDAP</sequence>
<dbReference type="SUPFAM" id="SSF55729">
    <property type="entry name" value="Acyl-CoA N-acyltransferases (Nat)"/>
    <property type="match status" value="1"/>
</dbReference>
<feature type="domain" description="N-acetyltransferase" evidence="1">
    <location>
        <begin position="5"/>
        <end position="199"/>
    </location>
</feature>